<dbReference type="EMBL" id="UINC01001220">
    <property type="protein sequence ID" value="SUZ74712.1"/>
    <property type="molecule type" value="Genomic_DNA"/>
</dbReference>
<sequence length="46" mass="5165">MFIKKKLYTIASVFFLCFTTVSAFAEVTVELTKAPNVPKPLNRNEG</sequence>
<protein>
    <submittedName>
        <fullName evidence="1">Uncharacterized protein</fullName>
    </submittedName>
</protein>
<proteinExistence type="predicted"/>
<gene>
    <name evidence="1" type="ORF">METZ01_LOCUS27566</name>
</gene>
<name>A0A381Q5X3_9ZZZZ</name>
<accession>A0A381Q5X3</accession>
<reference evidence="1" key="1">
    <citation type="submission" date="2018-05" db="EMBL/GenBank/DDBJ databases">
        <authorList>
            <person name="Lanie J.A."/>
            <person name="Ng W.-L."/>
            <person name="Kazmierczak K.M."/>
            <person name="Andrzejewski T.M."/>
            <person name="Davidsen T.M."/>
            <person name="Wayne K.J."/>
            <person name="Tettelin H."/>
            <person name="Glass J.I."/>
            <person name="Rusch D."/>
            <person name="Podicherti R."/>
            <person name="Tsui H.-C.T."/>
            <person name="Winkler M.E."/>
        </authorList>
    </citation>
    <scope>NUCLEOTIDE SEQUENCE</scope>
</reference>
<evidence type="ECO:0000313" key="1">
    <source>
        <dbReference type="EMBL" id="SUZ74712.1"/>
    </source>
</evidence>
<dbReference type="AlphaFoldDB" id="A0A381Q5X3"/>
<organism evidence="1">
    <name type="scientific">marine metagenome</name>
    <dbReference type="NCBI Taxonomy" id="408172"/>
    <lineage>
        <taxon>unclassified sequences</taxon>
        <taxon>metagenomes</taxon>
        <taxon>ecological metagenomes</taxon>
    </lineage>
</organism>
<feature type="non-terminal residue" evidence="1">
    <location>
        <position position="46"/>
    </location>
</feature>